<proteinExistence type="predicted"/>
<dbReference type="STRING" id="1052260.SAMN05660199_01730"/>
<accession>A0A1H0IP36</accession>
<sequence>MTARHAVARPLSWATAALLSLATALGLWFGVSAPNVSPVADPTAVVQVAPGSTTTTDQPTNDGGQQDGPGGAGQQDGPRGGDAGGRGGGGGGGR</sequence>
<dbReference type="Proteomes" id="UP000199088">
    <property type="component" value="Unassembled WGS sequence"/>
</dbReference>
<organism evidence="2 3">
    <name type="scientific">Klenkia soli</name>
    <dbReference type="NCBI Taxonomy" id="1052260"/>
    <lineage>
        <taxon>Bacteria</taxon>
        <taxon>Bacillati</taxon>
        <taxon>Actinomycetota</taxon>
        <taxon>Actinomycetes</taxon>
        <taxon>Geodermatophilales</taxon>
        <taxon>Geodermatophilaceae</taxon>
        <taxon>Klenkia</taxon>
    </lineage>
</organism>
<dbReference type="RefSeq" id="WP_091243270.1">
    <property type="nucleotide sequence ID" value="NZ_FNIR01000005.1"/>
</dbReference>
<evidence type="ECO:0000256" key="1">
    <source>
        <dbReference type="SAM" id="MobiDB-lite"/>
    </source>
</evidence>
<feature type="compositionally biased region" description="Polar residues" evidence="1">
    <location>
        <begin position="50"/>
        <end position="61"/>
    </location>
</feature>
<evidence type="ECO:0000313" key="3">
    <source>
        <dbReference type="Proteomes" id="UP000199088"/>
    </source>
</evidence>
<feature type="compositionally biased region" description="Gly residues" evidence="1">
    <location>
        <begin position="65"/>
        <end position="94"/>
    </location>
</feature>
<dbReference type="EMBL" id="FNIR01000005">
    <property type="protein sequence ID" value="SDO33229.1"/>
    <property type="molecule type" value="Genomic_DNA"/>
</dbReference>
<keyword evidence="3" id="KW-1185">Reference proteome</keyword>
<reference evidence="3" key="1">
    <citation type="submission" date="2016-10" db="EMBL/GenBank/DDBJ databases">
        <authorList>
            <person name="Varghese N."/>
            <person name="Submissions S."/>
        </authorList>
    </citation>
    <scope>NUCLEOTIDE SEQUENCE [LARGE SCALE GENOMIC DNA]</scope>
    <source>
        <strain evidence="3">DSM 45843</strain>
    </source>
</reference>
<gene>
    <name evidence="2" type="ORF">SAMN05660199_01730</name>
</gene>
<feature type="region of interest" description="Disordered" evidence="1">
    <location>
        <begin position="49"/>
        <end position="94"/>
    </location>
</feature>
<name>A0A1H0IP36_9ACTN</name>
<dbReference type="AlphaFoldDB" id="A0A1H0IP36"/>
<protein>
    <submittedName>
        <fullName evidence="2">Uncharacterized protein</fullName>
    </submittedName>
</protein>
<evidence type="ECO:0000313" key="2">
    <source>
        <dbReference type="EMBL" id="SDO33229.1"/>
    </source>
</evidence>